<keyword evidence="4" id="KW-0233">DNA recombination</keyword>
<evidence type="ECO:0000313" key="10">
    <source>
        <dbReference type="Proteomes" id="UP000075885"/>
    </source>
</evidence>
<dbReference type="PANTHER" id="PTHR21541">
    <property type="entry name" value="BTB POZ DOMAIN CONTAINING 12"/>
    <property type="match status" value="1"/>
</dbReference>
<comment type="subcellular location">
    <subcellularLocation>
        <location evidence="1">Nucleus</location>
    </subcellularLocation>
</comment>
<dbReference type="CDD" id="cd22999">
    <property type="entry name" value="SAP_SLX4"/>
    <property type="match status" value="1"/>
</dbReference>
<feature type="region of interest" description="Disordered" evidence="8">
    <location>
        <begin position="973"/>
        <end position="993"/>
    </location>
</feature>
<keyword evidence="5" id="KW-0234">DNA repair</keyword>
<evidence type="ECO:0000256" key="7">
    <source>
        <dbReference type="ARBA" id="ARBA00029496"/>
    </source>
</evidence>
<name>A0A182P3P7_9DIPT</name>
<proteinExistence type="inferred from homology"/>
<reference evidence="10" key="1">
    <citation type="submission" date="2013-03" db="EMBL/GenBank/DDBJ databases">
        <title>The Genome Sequence of Anopheles epiroticus epiroticus2.</title>
        <authorList>
            <consortium name="The Broad Institute Genomics Platform"/>
            <person name="Neafsey D.E."/>
            <person name="Howell P."/>
            <person name="Walker B."/>
            <person name="Young S.K."/>
            <person name="Zeng Q."/>
            <person name="Gargeya S."/>
            <person name="Fitzgerald M."/>
            <person name="Haas B."/>
            <person name="Abouelleil A."/>
            <person name="Allen A.W."/>
            <person name="Alvarado L."/>
            <person name="Arachchi H.M."/>
            <person name="Berlin A.M."/>
            <person name="Chapman S.B."/>
            <person name="Gainer-Dewar J."/>
            <person name="Goldberg J."/>
            <person name="Griggs A."/>
            <person name="Gujja S."/>
            <person name="Hansen M."/>
            <person name="Howarth C."/>
            <person name="Imamovic A."/>
            <person name="Ireland A."/>
            <person name="Larimer J."/>
            <person name="McCowan C."/>
            <person name="Murphy C."/>
            <person name="Pearson M."/>
            <person name="Poon T.W."/>
            <person name="Priest M."/>
            <person name="Roberts A."/>
            <person name="Saif S."/>
            <person name="Shea T."/>
            <person name="Sisk P."/>
            <person name="Sykes S."/>
            <person name="Wortman J."/>
            <person name="Nusbaum C."/>
            <person name="Birren B."/>
        </authorList>
    </citation>
    <scope>NUCLEOTIDE SEQUENCE [LARGE SCALE GENOMIC DNA]</scope>
    <source>
        <strain evidence="10">Epiroticus2</strain>
    </source>
</reference>
<keyword evidence="6" id="KW-0539">Nucleus</keyword>
<dbReference type="Proteomes" id="UP000075885">
    <property type="component" value="Unassembled WGS sequence"/>
</dbReference>
<evidence type="ECO:0000256" key="4">
    <source>
        <dbReference type="ARBA" id="ARBA00023172"/>
    </source>
</evidence>
<dbReference type="VEuPathDB" id="VectorBase:AEPI001532"/>
<feature type="compositionally biased region" description="Polar residues" evidence="8">
    <location>
        <begin position="973"/>
        <end position="984"/>
    </location>
</feature>
<dbReference type="GO" id="GO:0006260">
    <property type="term" value="P:DNA replication"/>
    <property type="evidence" value="ECO:0007669"/>
    <property type="project" value="InterPro"/>
</dbReference>
<evidence type="ECO:0000256" key="3">
    <source>
        <dbReference type="ARBA" id="ARBA00022763"/>
    </source>
</evidence>
<feature type="region of interest" description="Disordered" evidence="8">
    <location>
        <begin position="61"/>
        <end position="160"/>
    </location>
</feature>
<reference evidence="9" key="2">
    <citation type="submission" date="2020-05" db="UniProtKB">
        <authorList>
            <consortium name="EnsemblMetazoa"/>
        </authorList>
    </citation>
    <scope>IDENTIFICATION</scope>
    <source>
        <strain evidence="9">Epiroticus2</strain>
    </source>
</reference>
<dbReference type="Pfam" id="PF09494">
    <property type="entry name" value="Slx4"/>
    <property type="match status" value="1"/>
</dbReference>
<evidence type="ECO:0000256" key="5">
    <source>
        <dbReference type="ARBA" id="ARBA00023204"/>
    </source>
</evidence>
<evidence type="ECO:0000313" key="9">
    <source>
        <dbReference type="EnsemblMetazoa" id="AEPI001532-PA"/>
    </source>
</evidence>
<dbReference type="PANTHER" id="PTHR21541:SF3">
    <property type="entry name" value="STRUCTURE-SPECIFIC ENDONUCLEASE SUBUNIT SLX4"/>
    <property type="match status" value="1"/>
</dbReference>
<dbReference type="GO" id="GO:0000712">
    <property type="term" value="P:resolution of meiotic recombination intermediates"/>
    <property type="evidence" value="ECO:0007669"/>
    <property type="project" value="TreeGrafter"/>
</dbReference>
<dbReference type="GO" id="GO:0033557">
    <property type="term" value="C:Slx1-Slx4 complex"/>
    <property type="evidence" value="ECO:0007669"/>
    <property type="project" value="InterPro"/>
</dbReference>
<dbReference type="InterPro" id="IPR018574">
    <property type="entry name" value="Structure-sp_endonuc_su_Slx4"/>
</dbReference>
<feature type="compositionally biased region" description="Basic residues" evidence="8">
    <location>
        <begin position="142"/>
        <end position="160"/>
    </location>
</feature>
<protein>
    <recommendedName>
        <fullName evidence="7">Structure-specific endonuclease subunit SLX4</fullName>
    </recommendedName>
</protein>
<keyword evidence="10" id="KW-1185">Reference proteome</keyword>
<accession>A0A182P3P7</accession>
<evidence type="ECO:0000256" key="6">
    <source>
        <dbReference type="ARBA" id="ARBA00023242"/>
    </source>
</evidence>
<keyword evidence="3" id="KW-0227">DNA damage</keyword>
<sequence>MSKRLKFAKLRLAKPNEPADPAPIPVPAEANVGPDSTVNGKTSKYFAKRVEDVCTDQDTFIVIHSEDSDDENDASAEQNSRRRTQEPPVTSPNEGPKLPKLRKKTCEGNALISNFLSSQPSQKANEDDDFEEAKPGSVSQPKKTKVQRATKKPAKVPRRPRNQVDIRKVFKKYKTEHEVLQELLKEHSASEQIDPEQLQLALAMSRSMADQDCGTHPTTNALFGDEEDSTVGNSSGSSEERRIVSIRTTLEQFGFRCKNSYTDYDLNVIFGSAGTKNVKKIKHKRATNLQLRSREELTSFIDGQAIKLFPLVLNEQAPHETVMHELESIQSYLSNLFWIAQTELSSEQLMEKYYVPELLEANPAPVGCMLKDWNKIPGRDCTPERETVDTVTEAHSARMSSPDLFDDAERDNNALVSQQNDRSCETPIKYVEQGDDTKEEHHEMQDSGSLIDNSNFVVEKEKTRAFEESPAIEASDIVDVNCADASTNINYEQALENATLTSCSPEILNTAEIRTRSDQEDIIVLGDNTEDEEDKFVTAQEMSECPQPAFHQSSENIFDDTDLNPMVSFEAYSSEEEKISAASQAPMGTVITNGDDGMVDNEPITQGDEGKCNTTDQYDTHHQTMLNGEHANSAYQTVGFLAEKDLSFHRLAIKARLSEANTIETVDLIDSAPSNGNLTPNLHDLDMESVTGTQCSEWYGTQDDMLCISDDEVNYSIRGDPSRVREMEPVEEEARHSGHVEDPDMTIVYTTAPGTEKNEHNQSILPLNCNDCGSNELEPEILTISSNENDSEPVITEMNCAENTFAYLDNLVKEFNLPPIQSQQIGVLEKPKSNPAIRHLSSENPATFPVISQQRVAFAASKSNSNISKLPIQKDANDGIQELSIDIDDNDKKELEREKPIVSDELSNYLNNYEEPNFDDRELACNIITSQSFQDKSIGGIDLPSSKALSRVKSCTQFDSPKIRSPLRRTPSETVLLSSSTPNQKDALEQRGAGGFENKFDELKKAAMVLGRAEYVISTVNVSQRPPNYDNMSTPEIERELFKYGLKSLQRSKAIRVLNHLFEVMHPMVSVEEARKENLVIEAIPNLHLASQGIAKKCKPVSTLSSSTALKRPRKCAFKLDTNITNYFLPSKPRKKVYKHKQVSESESLQRHILRYEPIDLDEIYGILKEGGLRYETNDLIAFLDKHCITFRTGTSSGERTAKLKKIDGGK</sequence>
<dbReference type="GO" id="GO:0006281">
    <property type="term" value="P:DNA repair"/>
    <property type="evidence" value="ECO:0007669"/>
    <property type="project" value="UniProtKB-KW"/>
</dbReference>
<feature type="compositionally biased region" description="Polar residues" evidence="8">
    <location>
        <begin position="111"/>
        <end position="123"/>
    </location>
</feature>
<evidence type="ECO:0000256" key="1">
    <source>
        <dbReference type="ARBA" id="ARBA00004123"/>
    </source>
</evidence>
<feature type="compositionally biased region" description="Basic residues" evidence="8">
    <location>
        <begin position="1"/>
        <end position="12"/>
    </location>
</feature>
<evidence type="ECO:0000256" key="2">
    <source>
        <dbReference type="ARBA" id="ARBA00006661"/>
    </source>
</evidence>
<dbReference type="EnsemblMetazoa" id="AEPI001532-RA">
    <property type="protein sequence ID" value="AEPI001532-PA"/>
    <property type="gene ID" value="AEPI001532"/>
</dbReference>
<organism evidence="9 10">
    <name type="scientific">Anopheles epiroticus</name>
    <dbReference type="NCBI Taxonomy" id="199890"/>
    <lineage>
        <taxon>Eukaryota</taxon>
        <taxon>Metazoa</taxon>
        <taxon>Ecdysozoa</taxon>
        <taxon>Arthropoda</taxon>
        <taxon>Hexapoda</taxon>
        <taxon>Insecta</taxon>
        <taxon>Pterygota</taxon>
        <taxon>Neoptera</taxon>
        <taxon>Endopterygota</taxon>
        <taxon>Diptera</taxon>
        <taxon>Nematocera</taxon>
        <taxon>Culicoidea</taxon>
        <taxon>Culicidae</taxon>
        <taxon>Anophelinae</taxon>
        <taxon>Anopheles</taxon>
    </lineage>
</organism>
<comment type="similarity">
    <text evidence="2">Belongs to the SLX4 family.</text>
</comment>
<evidence type="ECO:0000256" key="8">
    <source>
        <dbReference type="SAM" id="MobiDB-lite"/>
    </source>
</evidence>
<dbReference type="STRING" id="199890.A0A182P3P7"/>
<dbReference type="AlphaFoldDB" id="A0A182P3P7"/>
<feature type="region of interest" description="Disordered" evidence="8">
    <location>
        <begin position="1"/>
        <end position="38"/>
    </location>
</feature>